<evidence type="ECO:0000313" key="2">
    <source>
        <dbReference type="Proteomes" id="UP001220377"/>
    </source>
</evidence>
<sequence length="104" mass="11703">MDDKKRQVALQLVAALNISFRRTTHHSALEEEAQGLIDDVFRELSNQREQGPALDYDLAFFSERFGIMTGLSGLKLAPETEDKWTQFTTFSDTGFASGFMRVPG</sequence>
<protein>
    <submittedName>
        <fullName evidence="1">Uncharacterized protein</fullName>
    </submittedName>
</protein>
<organism evidence="1 2">
    <name type="scientific">Lacticaseibacillus pabuli</name>
    <dbReference type="NCBI Taxonomy" id="3025672"/>
    <lineage>
        <taxon>Bacteria</taxon>
        <taxon>Bacillati</taxon>
        <taxon>Bacillota</taxon>
        <taxon>Bacilli</taxon>
        <taxon>Lactobacillales</taxon>
        <taxon>Lactobacillaceae</taxon>
        <taxon>Lacticaseibacillus</taxon>
    </lineage>
</organism>
<name>A0ABY7WTR0_9LACO</name>
<keyword evidence="2" id="KW-1185">Reference proteome</keyword>
<accession>A0ABY7WTR0</accession>
<evidence type="ECO:0000313" key="1">
    <source>
        <dbReference type="EMBL" id="WDF83179.1"/>
    </source>
</evidence>
<gene>
    <name evidence="1" type="ORF">PQ472_02785</name>
</gene>
<proteinExistence type="predicted"/>
<dbReference type="Proteomes" id="UP001220377">
    <property type="component" value="Chromosome"/>
</dbReference>
<dbReference type="EMBL" id="CP117884">
    <property type="protein sequence ID" value="WDF83179.1"/>
    <property type="molecule type" value="Genomic_DNA"/>
</dbReference>
<dbReference type="RefSeq" id="WP_274261155.1">
    <property type="nucleotide sequence ID" value="NZ_CP117884.1"/>
</dbReference>
<reference evidence="1 2" key="1">
    <citation type="submission" date="2023-02" db="EMBL/GenBank/DDBJ databases">
        <title>Genome sequence of Lacticaseibacillus sp. KACC 23028.</title>
        <authorList>
            <person name="Kim S."/>
            <person name="Heo J."/>
            <person name="Kwon S.-W."/>
        </authorList>
    </citation>
    <scope>NUCLEOTIDE SEQUENCE [LARGE SCALE GENOMIC DNA]</scope>
    <source>
        <strain evidence="1 2">KACC 23028</strain>
    </source>
</reference>